<feature type="region of interest" description="Disordered" evidence="5">
    <location>
        <begin position="29"/>
        <end position="55"/>
    </location>
</feature>
<gene>
    <name evidence="6" type="primary">modA</name>
    <name evidence="6" type="ORF">DPM12_15885</name>
</gene>
<evidence type="ECO:0000256" key="5">
    <source>
        <dbReference type="SAM" id="MobiDB-lite"/>
    </source>
</evidence>
<evidence type="ECO:0000256" key="2">
    <source>
        <dbReference type="ARBA" id="ARBA00022723"/>
    </source>
</evidence>
<evidence type="ECO:0000313" key="7">
    <source>
        <dbReference type="Proteomes" id="UP000250462"/>
    </source>
</evidence>
<feature type="binding site" evidence="4">
    <location>
        <position position="195"/>
    </location>
    <ligand>
        <name>molybdate</name>
        <dbReference type="ChEBI" id="CHEBI:36264"/>
    </ligand>
</feature>
<dbReference type="GO" id="GO:0046872">
    <property type="term" value="F:metal ion binding"/>
    <property type="evidence" value="ECO:0007669"/>
    <property type="project" value="UniProtKB-KW"/>
</dbReference>
<dbReference type="Proteomes" id="UP000250462">
    <property type="component" value="Unassembled WGS sequence"/>
</dbReference>
<feature type="binding site" evidence="4">
    <location>
        <position position="64"/>
    </location>
    <ligand>
        <name>molybdate</name>
        <dbReference type="ChEBI" id="CHEBI:36264"/>
    </ligand>
</feature>
<dbReference type="GO" id="GO:0015689">
    <property type="term" value="P:molybdate ion transport"/>
    <property type="evidence" value="ECO:0007669"/>
    <property type="project" value="InterPro"/>
</dbReference>
<sequence length="277" mass="28596">MRGTRSLLALVGMFVTLVLWSWLGAGTSDDGVRPRPGTSADSETASGSAPDDPAGPVTVLAAASLTESFEELATELTQKYPDLEIAFSFGPSSGLVEQALSGARADILATANRPTMDVAVRGGVVDGQAAVVARNTLVIVVPPGNPGDVTGLTDLGREDLRIALCEPQVPCGSASEALFAHHDVQPAADTLATDVKEALAFVTLGEADAALVYRSDAWAAGDAAHMIQVDGAREVTNEYLAALLADAPNRRAATAVMEEITGELGRTVLEDAGFLEP</sequence>
<dbReference type="NCBIfam" id="TIGR01256">
    <property type="entry name" value="modA"/>
    <property type="match status" value="1"/>
</dbReference>
<dbReference type="PANTHER" id="PTHR30632:SF0">
    <property type="entry name" value="SULFATE-BINDING PROTEIN"/>
    <property type="match status" value="1"/>
</dbReference>
<dbReference type="Pfam" id="PF13531">
    <property type="entry name" value="SBP_bac_11"/>
    <property type="match status" value="1"/>
</dbReference>
<keyword evidence="3" id="KW-0732">Signal</keyword>
<comment type="caution">
    <text evidence="6">The sequence shown here is derived from an EMBL/GenBank/DDBJ whole genome shotgun (WGS) entry which is preliminary data.</text>
</comment>
<keyword evidence="7" id="KW-1185">Reference proteome</keyword>
<name>A0A329QJ34_9ACTN</name>
<dbReference type="EMBL" id="QMIG01000018">
    <property type="protein sequence ID" value="RAW11931.1"/>
    <property type="molecule type" value="Genomic_DNA"/>
</dbReference>
<evidence type="ECO:0000256" key="1">
    <source>
        <dbReference type="ARBA" id="ARBA00009175"/>
    </source>
</evidence>
<reference evidence="6 7" key="1">
    <citation type="submission" date="2018-06" db="EMBL/GenBank/DDBJ databases">
        <title>Phytoactinopolyspora halophila sp. nov., a novel halophilic actinomycete isolated from a saline soil in China.</title>
        <authorList>
            <person name="Tang S.-K."/>
        </authorList>
    </citation>
    <scope>NUCLEOTIDE SEQUENCE [LARGE SCALE GENOMIC DNA]</scope>
    <source>
        <strain evidence="6 7">YIM 96934</strain>
    </source>
</reference>
<evidence type="ECO:0000256" key="3">
    <source>
        <dbReference type="ARBA" id="ARBA00022729"/>
    </source>
</evidence>
<accession>A0A329QJ34</accession>
<evidence type="ECO:0000256" key="4">
    <source>
        <dbReference type="PIRSR" id="PIRSR004846-1"/>
    </source>
</evidence>
<keyword evidence="4" id="KW-0500">Molybdenum</keyword>
<dbReference type="GO" id="GO:0030973">
    <property type="term" value="F:molybdate ion binding"/>
    <property type="evidence" value="ECO:0007669"/>
    <property type="project" value="TreeGrafter"/>
</dbReference>
<dbReference type="Gene3D" id="3.40.190.10">
    <property type="entry name" value="Periplasmic binding protein-like II"/>
    <property type="match status" value="2"/>
</dbReference>
<organism evidence="6 7">
    <name type="scientific">Phytoactinopolyspora halophila</name>
    <dbReference type="NCBI Taxonomy" id="1981511"/>
    <lineage>
        <taxon>Bacteria</taxon>
        <taxon>Bacillati</taxon>
        <taxon>Actinomycetota</taxon>
        <taxon>Actinomycetes</taxon>
        <taxon>Jiangellales</taxon>
        <taxon>Jiangellaceae</taxon>
        <taxon>Phytoactinopolyspora</taxon>
    </lineage>
</organism>
<dbReference type="InterPro" id="IPR050682">
    <property type="entry name" value="ModA/WtpA"/>
</dbReference>
<dbReference type="PANTHER" id="PTHR30632">
    <property type="entry name" value="MOLYBDATE-BINDING PERIPLASMIC PROTEIN"/>
    <property type="match status" value="1"/>
</dbReference>
<dbReference type="PIRSF" id="PIRSF004846">
    <property type="entry name" value="ModA"/>
    <property type="match status" value="1"/>
</dbReference>
<dbReference type="OrthoDB" id="9785015at2"/>
<protein>
    <submittedName>
        <fullName evidence="6">Molybdate ABC transporter substrate-binding protein</fullName>
    </submittedName>
</protein>
<dbReference type="SUPFAM" id="SSF53850">
    <property type="entry name" value="Periplasmic binding protein-like II"/>
    <property type="match status" value="1"/>
</dbReference>
<feature type="binding site" evidence="4">
    <location>
        <position position="213"/>
    </location>
    <ligand>
        <name>molybdate</name>
        <dbReference type="ChEBI" id="CHEBI:36264"/>
    </ligand>
</feature>
<feature type="binding site" evidence="4">
    <location>
        <position position="92"/>
    </location>
    <ligand>
        <name>molybdate</name>
        <dbReference type="ChEBI" id="CHEBI:36264"/>
    </ligand>
</feature>
<dbReference type="RefSeq" id="WP_112259313.1">
    <property type="nucleotide sequence ID" value="NZ_QMIG01000018.1"/>
</dbReference>
<dbReference type="AlphaFoldDB" id="A0A329QJ34"/>
<keyword evidence="2 4" id="KW-0479">Metal-binding</keyword>
<dbReference type="InterPro" id="IPR005950">
    <property type="entry name" value="ModA"/>
</dbReference>
<evidence type="ECO:0000313" key="6">
    <source>
        <dbReference type="EMBL" id="RAW11931.1"/>
    </source>
</evidence>
<proteinExistence type="inferred from homology"/>
<comment type="similarity">
    <text evidence="1">Belongs to the bacterial solute-binding protein ModA family.</text>
</comment>